<sequence length="535" mass="58641">MPIPQSYFELRDIQPLQGRSWIPLRLVCEAELKPLKADIVRLEEWTGIATAAVEETHRSIASKMGWSGDLDMSPHRAGMESWGYVSADVFRSGSRQIGINLVIDQHIEEEGRSVWHLHPDLVVALSLMREEDIWFRPEEGWAEVARLKRDDNGSPAELEIKAEFLRDYLAARGMALYCSSYRERVAVTATKPGYSWPGDELRETNGRDRHECIIVDSKYPDPTGHFWMRGAMWRTEWVEPGPLSTRVRGDADPHTTSFALKNDGTRVSAKELAGAMSWLYFDPAIVAALLRHRSAALRWASGETGMVGATAYGVHFGVNCLGLITVFAKDIGGLKPWEQRVWSAHNVTPDGGVSQELFAAQMEVNPAATVAPEKKLAKSIEAVDAAFQGKYGAPLLRNHESVPGLLRRAHRFLAADPDGLLELSKELTRLFIERIDVDAIATALSLPKSDKKPGSLKALEKLAAAHGSASDAAATMAPLFGIYDLRLADAHLGGGKVASGKARAGVNDADPPAMQGRQLIQSFVDTLDAIVGLLV</sequence>
<organism evidence="1 2">
    <name type="scientific">Sphingobium indicum (strain DSM 16413 / CCM 7287 / MTCC 6362 / UT26 / NBRC 101211 / UT26S)</name>
    <name type="common">Sphingobium japonicum</name>
    <dbReference type="NCBI Taxonomy" id="452662"/>
    <lineage>
        <taxon>Bacteria</taxon>
        <taxon>Pseudomonadati</taxon>
        <taxon>Pseudomonadota</taxon>
        <taxon>Alphaproteobacteria</taxon>
        <taxon>Sphingomonadales</taxon>
        <taxon>Sphingomonadaceae</taxon>
        <taxon>Sphingobium</taxon>
    </lineage>
</organism>
<dbReference type="GeneID" id="29274186"/>
<dbReference type="eggNOG" id="ENOG502Z7RD">
    <property type="taxonomic scope" value="Bacteria"/>
</dbReference>
<dbReference type="AlphaFoldDB" id="D4Z4D5"/>
<keyword evidence="2" id="KW-1185">Reference proteome</keyword>
<protein>
    <submittedName>
        <fullName evidence="1">Uncharacterized protein</fullName>
    </submittedName>
</protein>
<dbReference type="Proteomes" id="UP000007753">
    <property type="component" value="Chromosome 1"/>
</dbReference>
<dbReference type="EMBL" id="AP010803">
    <property type="protein sequence ID" value="BAI97467.1"/>
    <property type="molecule type" value="Genomic_DNA"/>
</dbReference>
<dbReference type="RefSeq" id="WP_013040818.1">
    <property type="nucleotide sequence ID" value="NC_014006.1"/>
</dbReference>
<accession>D4Z4D5</accession>
<name>D4Z4D5_SPHIU</name>
<proteinExistence type="predicted"/>
<dbReference type="HOGENOM" id="CLU_019302_0_0_5"/>
<evidence type="ECO:0000313" key="1">
    <source>
        <dbReference type="EMBL" id="BAI97467.1"/>
    </source>
</evidence>
<reference evidence="1 2" key="1">
    <citation type="journal article" date="2010" name="J. Bacteriol.">
        <title>Complete genome sequence of the representative gamma-hexachlorocyclohexane-degrading bacterium Sphingobium japonicum UT26.</title>
        <authorList>
            <person name="Nagata Y."/>
            <person name="Ohtsubo Y."/>
            <person name="Endo R."/>
            <person name="Ichikawa N."/>
            <person name="Ankai A."/>
            <person name="Oguchi A."/>
            <person name="Fukui S."/>
            <person name="Fujita N."/>
            <person name="Tsuda M."/>
        </authorList>
    </citation>
    <scope>NUCLEOTIDE SEQUENCE [LARGE SCALE GENOMIC DNA]</scope>
    <source>
        <strain evidence="2">DSM 16413 / CCM 7287 / MTCC 6362 / UT26 / NBRC 101211 / UT26S</strain>
    </source>
</reference>
<dbReference type="KEGG" id="sjp:SJA_C1-26330"/>
<gene>
    <name evidence="1" type="ordered locus">SJA_C1-26330</name>
</gene>
<evidence type="ECO:0000313" key="2">
    <source>
        <dbReference type="Proteomes" id="UP000007753"/>
    </source>
</evidence>